<protein>
    <recommendedName>
        <fullName evidence="3">DUF4261 domain-containing protein</fullName>
    </recommendedName>
</protein>
<proteinExistence type="predicted"/>
<evidence type="ECO:0000313" key="2">
    <source>
        <dbReference type="Proteomes" id="UP000192042"/>
    </source>
</evidence>
<dbReference type="EMBL" id="LT828648">
    <property type="protein sequence ID" value="SLM46751.1"/>
    <property type="molecule type" value="Genomic_DNA"/>
</dbReference>
<dbReference type="OrthoDB" id="9783399at2"/>
<gene>
    <name evidence="1" type="ORF">NSJP_0579</name>
</gene>
<evidence type="ECO:0000313" key="1">
    <source>
        <dbReference type="EMBL" id="SLM46751.1"/>
    </source>
</evidence>
<dbReference type="STRING" id="1325564.NSJP_0579"/>
<accession>A0A1W1I193</accession>
<dbReference type="AlphaFoldDB" id="A0A1W1I193"/>
<reference evidence="1 2" key="1">
    <citation type="submission" date="2017-03" db="EMBL/GenBank/DDBJ databases">
        <authorList>
            <person name="Afonso C.L."/>
            <person name="Miller P.J."/>
            <person name="Scott M.A."/>
            <person name="Spackman E."/>
            <person name="Goraichik I."/>
            <person name="Dimitrov K.M."/>
            <person name="Suarez D.L."/>
            <person name="Swayne D.E."/>
        </authorList>
    </citation>
    <scope>NUCLEOTIDE SEQUENCE [LARGE SCALE GENOMIC DNA]</scope>
    <source>
        <strain evidence="1">Genome sequencing of Nitrospira japonica strain NJ11</strain>
    </source>
</reference>
<dbReference type="Proteomes" id="UP000192042">
    <property type="component" value="Chromosome I"/>
</dbReference>
<dbReference type="KEGG" id="nja:NSJP_0579"/>
<dbReference type="RefSeq" id="WP_080885384.1">
    <property type="nucleotide sequence ID" value="NZ_LT828648.1"/>
</dbReference>
<evidence type="ECO:0008006" key="3">
    <source>
        <dbReference type="Google" id="ProtNLM"/>
    </source>
</evidence>
<organism evidence="1 2">
    <name type="scientific">Nitrospira japonica</name>
    <dbReference type="NCBI Taxonomy" id="1325564"/>
    <lineage>
        <taxon>Bacteria</taxon>
        <taxon>Pseudomonadati</taxon>
        <taxon>Nitrospirota</taxon>
        <taxon>Nitrospiria</taxon>
        <taxon>Nitrospirales</taxon>
        <taxon>Nitrospiraceae</taxon>
        <taxon>Nitrospira</taxon>
    </lineage>
</organism>
<name>A0A1W1I193_9BACT</name>
<keyword evidence="2" id="KW-1185">Reference proteome</keyword>
<sequence length="249" mass="28034">MRIKKKGPKPSSKRPPLYFVGYRGSVPGIEELKTWYDLEYHGPLSVKPEEDAPESWRLSHGPWTAHVVIPLPATHQAGLKDQLAWEHESMGVVAPSITSPREMPDSVLFAARVARGLTLLTQGTAHDPATRQYLNPSDWKDRTLVEFVIDDHVTIAQDDEARPDHTWWYTLGLAKFGMDELETFRPKGLSDQRSNELLAESAHEMIRIGVSPKVGTAFHLPMIGRTIRVTNHRTAAPTGRMQSFREITV</sequence>